<keyword evidence="4 5" id="KW-0067">ATP-binding</keyword>
<dbReference type="Pfam" id="PF16177">
    <property type="entry name" value="ACAS_N"/>
    <property type="match status" value="1"/>
</dbReference>
<dbReference type="GO" id="GO:0019427">
    <property type="term" value="P:acetyl-CoA biosynthetic process from acetate"/>
    <property type="evidence" value="ECO:0007669"/>
    <property type="project" value="InterPro"/>
</dbReference>
<evidence type="ECO:0000256" key="5">
    <source>
        <dbReference type="RuleBase" id="RU361147"/>
    </source>
</evidence>
<dbReference type="Pfam" id="PF00501">
    <property type="entry name" value="AMP-binding"/>
    <property type="match status" value="1"/>
</dbReference>
<dbReference type="GO" id="GO:0003987">
    <property type="term" value="F:acetate-CoA ligase activity"/>
    <property type="evidence" value="ECO:0007669"/>
    <property type="project" value="UniProtKB-UniRule"/>
</dbReference>
<dbReference type="PANTHER" id="PTHR24095">
    <property type="entry name" value="ACETYL-COENZYME A SYNTHETASE"/>
    <property type="match status" value="1"/>
</dbReference>
<dbReference type="GO" id="GO:0016208">
    <property type="term" value="F:AMP binding"/>
    <property type="evidence" value="ECO:0007669"/>
    <property type="project" value="InterPro"/>
</dbReference>
<dbReference type="EMBL" id="FN648000">
    <property type="protein sequence ID" value="CBN79823.1"/>
    <property type="molecule type" value="Genomic_DNA"/>
</dbReference>
<comment type="catalytic activity">
    <reaction evidence="5">
        <text>acetate + ATP + CoA = acetyl-CoA + AMP + diphosphate</text>
        <dbReference type="Rhea" id="RHEA:23176"/>
        <dbReference type="ChEBI" id="CHEBI:30089"/>
        <dbReference type="ChEBI" id="CHEBI:30616"/>
        <dbReference type="ChEBI" id="CHEBI:33019"/>
        <dbReference type="ChEBI" id="CHEBI:57287"/>
        <dbReference type="ChEBI" id="CHEBI:57288"/>
        <dbReference type="ChEBI" id="CHEBI:456215"/>
        <dbReference type="EC" id="6.2.1.1"/>
    </reaction>
</comment>
<comment type="similarity">
    <text evidence="1 5">Belongs to the ATP-dependent AMP-binding enzyme family.</text>
</comment>
<dbReference type="CDD" id="cd05966">
    <property type="entry name" value="ACS"/>
    <property type="match status" value="1"/>
</dbReference>
<dbReference type="AlphaFoldDB" id="D8LF03"/>
<accession>D8LF03</accession>
<feature type="region of interest" description="Disordered" evidence="6">
    <location>
        <begin position="30"/>
        <end position="52"/>
    </location>
</feature>
<evidence type="ECO:0000313" key="12">
    <source>
        <dbReference type="Proteomes" id="UP000002630"/>
    </source>
</evidence>
<feature type="domain" description="AMP-binding enzyme C-terminal" evidence="9">
    <location>
        <begin position="565"/>
        <end position="643"/>
    </location>
</feature>
<evidence type="ECO:0000256" key="3">
    <source>
        <dbReference type="ARBA" id="ARBA00022741"/>
    </source>
</evidence>
<evidence type="ECO:0000256" key="4">
    <source>
        <dbReference type="ARBA" id="ARBA00022840"/>
    </source>
</evidence>
<dbReference type="InterPro" id="IPR000873">
    <property type="entry name" value="AMP-dep_synth/lig_dom"/>
</dbReference>
<dbReference type="EMBL" id="FN649736">
    <property type="protein sequence ID" value="CBN79823.1"/>
    <property type="molecule type" value="Genomic_DNA"/>
</dbReference>
<evidence type="ECO:0000313" key="11">
    <source>
        <dbReference type="EMBL" id="CBN79823.1"/>
    </source>
</evidence>
<dbReference type="PANTHER" id="PTHR24095:SF14">
    <property type="entry name" value="ACETYL-COENZYME A SYNTHETASE 1"/>
    <property type="match status" value="1"/>
</dbReference>
<evidence type="ECO:0000256" key="2">
    <source>
        <dbReference type="ARBA" id="ARBA00022598"/>
    </source>
</evidence>
<dbReference type="InterPro" id="IPR020845">
    <property type="entry name" value="AMP-binding_CS"/>
</dbReference>
<feature type="chain" id="PRO_5003117120" description="Acetyl-coenzyme A synthetase" evidence="7">
    <location>
        <begin position="17"/>
        <end position="688"/>
    </location>
</feature>
<dbReference type="Gene3D" id="3.30.300.30">
    <property type="match status" value="1"/>
</dbReference>
<dbReference type="GO" id="GO:0005524">
    <property type="term" value="F:ATP binding"/>
    <property type="evidence" value="ECO:0007669"/>
    <property type="project" value="UniProtKB-UniRule"/>
</dbReference>
<dbReference type="eggNOG" id="KOG1175">
    <property type="taxonomic scope" value="Eukaryota"/>
</dbReference>
<dbReference type="InterPro" id="IPR045851">
    <property type="entry name" value="AMP-bd_C_sf"/>
</dbReference>
<evidence type="ECO:0000259" key="10">
    <source>
        <dbReference type="Pfam" id="PF16177"/>
    </source>
</evidence>
<feature type="domain" description="Acetyl-coenzyme A synthetase N-terminal" evidence="10">
    <location>
        <begin position="60"/>
        <end position="116"/>
    </location>
</feature>
<dbReference type="Gene3D" id="3.40.50.12780">
    <property type="entry name" value="N-terminal domain of ligase-like"/>
    <property type="match status" value="1"/>
</dbReference>
<evidence type="ECO:0000256" key="6">
    <source>
        <dbReference type="SAM" id="MobiDB-lite"/>
    </source>
</evidence>
<name>D8LF03_ECTSI</name>
<dbReference type="Pfam" id="PF13193">
    <property type="entry name" value="AMP-binding_C"/>
    <property type="match status" value="1"/>
</dbReference>
<evidence type="ECO:0000259" key="8">
    <source>
        <dbReference type="Pfam" id="PF00501"/>
    </source>
</evidence>
<dbReference type="NCBIfam" id="NF001208">
    <property type="entry name" value="PRK00174.1"/>
    <property type="match status" value="1"/>
</dbReference>
<dbReference type="FunFam" id="3.30.300.30:FF:000004">
    <property type="entry name" value="Acetyl-coenzyme A synthetase"/>
    <property type="match status" value="1"/>
</dbReference>
<proteinExistence type="inferred from homology"/>
<gene>
    <name evidence="11" type="ORF">Esi_0014_0168</name>
</gene>
<dbReference type="InterPro" id="IPR011904">
    <property type="entry name" value="Ac_CoA_lig"/>
</dbReference>
<dbReference type="FunCoup" id="D8LF03">
    <property type="interactions" value="233"/>
</dbReference>
<dbReference type="OMA" id="INVSYNC"/>
<dbReference type="InParanoid" id="D8LF03"/>
<evidence type="ECO:0000256" key="7">
    <source>
        <dbReference type="SAM" id="SignalP"/>
    </source>
</evidence>
<evidence type="ECO:0000259" key="9">
    <source>
        <dbReference type="Pfam" id="PF13193"/>
    </source>
</evidence>
<reference evidence="11 12" key="1">
    <citation type="journal article" date="2010" name="Nature">
        <title>The Ectocarpus genome and the independent evolution of multicellularity in brown algae.</title>
        <authorList>
            <person name="Cock J.M."/>
            <person name="Sterck L."/>
            <person name="Rouze P."/>
            <person name="Scornet D."/>
            <person name="Allen A.E."/>
            <person name="Amoutzias G."/>
            <person name="Anthouard V."/>
            <person name="Artiguenave F."/>
            <person name="Aury J.M."/>
            <person name="Badger J.H."/>
            <person name="Beszteri B."/>
            <person name="Billiau K."/>
            <person name="Bonnet E."/>
            <person name="Bothwell J.H."/>
            <person name="Bowler C."/>
            <person name="Boyen C."/>
            <person name="Brownlee C."/>
            <person name="Carrano C.J."/>
            <person name="Charrier B."/>
            <person name="Cho G.Y."/>
            <person name="Coelho S.M."/>
            <person name="Collen J."/>
            <person name="Corre E."/>
            <person name="Da Silva C."/>
            <person name="Delage L."/>
            <person name="Delaroque N."/>
            <person name="Dittami S.M."/>
            <person name="Doulbeau S."/>
            <person name="Elias M."/>
            <person name="Farnham G."/>
            <person name="Gachon C.M."/>
            <person name="Gschloessl B."/>
            <person name="Heesch S."/>
            <person name="Jabbari K."/>
            <person name="Jubin C."/>
            <person name="Kawai H."/>
            <person name="Kimura K."/>
            <person name="Kloareg B."/>
            <person name="Kupper F.C."/>
            <person name="Lang D."/>
            <person name="Le Bail A."/>
            <person name="Leblanc C."/>
            <person name="Lerouge P."/>
            <person name="Lohr M."/>
            <person name="Lopez P.J."/>
            <person name="Martens C."/>
            <person name="Maumus F."/>
            <person name="Michel G."/>
            <person name="Miranda-Saavedra D."/>
            <person name="Morales J."/>
            <person name="Moreau H."/>
            <person name="Motomura T."/>
            <person name="Nagasato C."/>
            <person name="Napoli C.A."/>
            <person name="Nelson D.R."/>
            <person name="Nyvall-Collen P."/>
            <person name="Peters A.F."/>
            <person name="Pommier C."/>
            <person name="Potin P."/>
            <person name="Poulain J."/>
            <person name="Quesneville H."/>
            <person name="Read B."/>
            <person name="Rensing S.A."/>
            <person name="Ritter A."/>
            <person name="Rousvoal S."/>
            <person name="Samanta M."/>
            <person name="Samson G."/>
            <person name="Schroeder D.C."/>
            <person name="Segurens B."/>
            <person name="Strittmatter M."/>
            <person name="Tonon T."/>
            <person name="Tregear J.W."/>
            <person name="Valentin K."/>
            <person name="von Dassow P."/>
            <person name="Yamagishi T."/>
            <person name="Van de Peer Y."/>
            <person name="Wincker P."/>
        </authorList>
    </citation>
    <scope>NUCLEOTIDE SEQUENCE [LARGE SCALE GENOMIC DNA]</scope>
    <source>
        <strain evidence="12">Ec32 / CCAP1310/4</strain>
    </source>
</reference>
<dbReference type="InterPro" id="IPR025110">
    <property type="entry name" value="AMP-bd_C"/>
</dbReference>
<dbReference type="InterPro" id="IPR032387">
    <property type="entry name" value="ACAS_N"/>
</dbReference>
<feature type="domain" description="AMP-dependent synthetase/ligase" evidence="8">
    <location>
        <begin position="139"/>
        <end position="504"/>
    </location>
</feature>
<keyword evidence="12" id="KW-1185">Reference proteome</keyword>
<sequence length="688" mass="75497">MRFARLLVIGLPLSAGFSVRPLVSKRPPYHPAPLSMSEQQQDAPKTYPPPNAVPDGMKTYEAMHKQSLEEPDTFWGDAARSTLKWFRDFDRVSQGGFDTGDVAWFTGGQLNACYNCIDQHLPQRAKQVAILHEGDEPGVVTKITYEDLLGQVCRMANAMKELGVKKGDFVTLYMPMVPEAAVAMLACARLGAPHSVVFAGFSAEALRDRIVDANSKWVFTTDEGRRGGKTLHLKSIVDKAVEDADCVEKVLVITATGAKVPMGKRDVQMSEMLPRMRPYCPCETMDSEDLLFILYTSGSTGRPKGVAHTTAGYLLYTGMTTKHAFGLEEGDVFACVADVGWITGHSYIVYGPLVNGATSLMFESTPMYPNHGRYWDVVQRHKVTQFYTAPTAIRALMSCGPEIISDYDLSSLRVLGSVGEPINPEAWRWYNEHVGKGKCHIVDTFWQTETGGHVMLPLANVTPTKPGSCSFPFFGIEPAVLNAQTGEEVTGNDVEGVLAFKRPWPSLARTVYGDHKRYMDVYLNPYKGYYFTGDGCHRDSDGFYWITGRVDDVLNVSGHRIGTAEVESALVLHPAVSEAAVVGFPDPIKGQAICCYVTFVSGYTESPELLKELVKQVATHIGPFARPGMIVGTPGLPKTRSGKIMRRILRKIAEGEADKLGDTSTLADPSIVEGLVEKANALLGKMKR</sequence>
<keyword evidence="7" id="KW-0732">Signal</keyword>
<dbReference type="PROSITE" id="PS00455">
    <property type="entry name" value="AMP_BINDING"/>
    <property type="match status" value="1"/>
</dbReference>
<keyword evidence="3 5" id="KW-0547">Nucleotide-binding</keyword>
<dbReference type="STRING" id="2880.D8LF03"/>
<dbReference type="OrthoDB" id="1706066at2759"/>
<organism evidence="11 12">
    <name type="scientific">Ectocarpus siliculosus</name>
    <name type="common">Brown alga</name>
    <name type="synonym">Conferva siliculosa</name>
    <dbReference type="NCBI Taxonomy" id="2880"/>
    <lineage>
        <taxon>Eukaryota</taxon>
        <taxon>Sar</taxon>
        <taxon>Stramenopiles</taxon>
        <taxon>Ochrophyta</taxon>
        <taxon>PX clade</taxon>
        <taxon>Phaeophyceae</taxon>
        <taxon>Ectocarpales</taxon>
        <taxon>Ectocarpaceae</taxon>
        <taxon>Ectocarpus</taxon>
    </lineage>
</organism>
<feature type="signal peptide" evidence="7">
    <location>
        <begin position="1"/>
        <end position="16"/>
    </location>
</feature>
<dbReference type="Proteomes" id="UP000002630">
    <property type="component" value="Linkage Group LG11"/>
</dbReference>
<dbReference type="FunFam" id="3.40.50.12780:FF:000001">
    <property type="entry name" value="Acetyl-coenzyme A synthetase"/>
    <property type="match status" value="1"/>
</dbReference>
<keyword evidence="2 5" id="KW-0436">Ligase</keyword>
<dbReference type="EC" id="6.2.1.1" evidence="5"/>
<dbReference type="NCBIfam" id="TIGR02188">
    <property type="entry name" value="Ac_CoA_lig_AcsA"/>
    <property type="match status" value="1"/>
</dbReference>
<dbReference type="SUPFAM" id="SSF56801">
    <property type="entry name" value="Acetyl-CoA synthetase-like"/>
    <property type="match status" value="1"/>
</dbReference>
<evidence type="ECO:0000256" key="1">
    <source>
        <dbReference type="ARBA" id="ARBA00006432"/>
    </source>
</evidence>
<dbReference type="InterPro" id="IPR042099">
    <property type="entry name" value="ANL_N_sf"/>
</dbReference>
<protein>
    <recommendedName>
        <fullName evidence="5">Acetyl-coenzyme A synthetase</fullName>
        <ecNumber evidence="5">6.2.1.1</ecNumber>
    </recommendedName>
</protein>